<keyword evidence="1" id="KW-0812">Transmembrane</keyword>
<keyword evidence="3" id="KW-1185">Reference proteome</keyword>
<keyword evidence="1" id="KW-0472">Membrane</keyword>
<organism evidence="2 3">
    <name type="scientific">Desulfosporosinus fructosivorans</name>
    <dbReference type="NCBI Taxonomy" id="2018669"/>
    <lineage>
        <taxon>Bacteria</taxon>
        <taxon>Bacillati</taxon>
        <taxon>Bacillota</taxon>
        <taxon>Clostridia</taxon>
        <taxon>Eubacteriales</taxon>
        <taxon>Desulfitobacteriaceae</taxon>
        <taxon>Desulfosporosinus</taxon>
    </lineage>
</organism>
<proteinExistence type="predicted"/>
<reference evidence="2 3" key="1">
    <citation type="submission" date="2019-03" db="EMBL/GenBank/DDBJ databases">
        <title>Draft Genome Sequence of Desulfosporosinus fructosivorans Strain 63.6F, Isolated from Marine Sediment in the Baltic Sea.</title>
        <authorList>
            <person name="Hausmann B."/>
            <person name="Vandieken V."/>
            <person name="Pjevac P."/>
            <person name="Schreck K."/>
            <person name="Herbold C.W."/>
            <person name="Loy A."/>
        </authorList>
    </citation>
    <scope>NUCLEOTIDE SEQUENCE [LARGE SCALE GENOMIC DNA]</scope>
    <source>
        <strain evidence="2 3">63.6F</strain>
    </source>
</reference>
<dbReference type="EMBL" id="SPQQ01000001">
    <property type="protein sequence ID" value="TGE39764.1"/>
    <property type="molecule type" value="Genomic_DNA"/>
</dbReference>
<protein>
    <submittedName>
        <fullName evidence="2">Uncharacterized protein</fullName>
    </submittedName>
</protein>
<gene>
    <name evidence="2" type="ORF">E4K67_01860</name>
</gene>
<evidence type="ECO:0000256" key="1">
    <source>
        <dbReference type="SAM" id="Phobius"/>
    </source>
</evidence>
<accession>A0A4Z0RBD2</accession>
<name>A0A4Z0RBD2_9FIRM</name>
<dbReference type="AlphaFoldDB" id="A0A4Z0RBD2"/>
<keyword evidence="1" id="KW-1133">Transmembrane helix</keyword>
<dbReference type="Proteomes" id="UP000298460">
    <property type="component" value="Unassembled WGS sequence"/>
</dbReference>
<evidence type="ECO:0000313" key="2">
    <source>
        <dbReference type="EMBL" id="TGE39764.1"/>
    </source>
</evidence>
<comment type="caution">
    <text evidence="2">The sequence shown here is derived from an EMBL/GenBank/DDBJ whole genome shotgun (WGS) entry which is preliminary data.</text>
</comment>
<dbReference type="OrthoDB" id="1795755at2"/>
<feature type="transmembrane region" description="Helical" evidence="1">
    <location>
        <begin position="9"/>
        <end position="28"/>
    </location>
</feature>
<evidence type="ECO:0000313" key="3">
    <source>
        <dbReference type="Proteomes" id="UP000298460"/>
    </source>
</evidence>
<sequence length="226" mass="25084">MFGEIMKKYLKITGIIVIFMALVVFWGYNKFFTPDPEIEQQLNNQFGAGFFTSFDEVSASNNSGTVNDTKSVDLENKLDTSMLESMVEKAKDPEAGKNATASTSVNEGAVAKQIQDEINSKYKRQFDYLQNVALSRLDTLYSAAVQEYRQGNKAGTLKRSELVQKYIQAGTMLEANVDSQFYGALNMMQAELIENNLPTDIIGTKKSEYGNAKSSMRSQLLGKAGL</sequence>